<dbReference type="SUPFAM" id="SSF54106">
    <property type="entry name" value="LysM domain"/>
    <property type="match status" value="1"/>
</dbReference>
<dbReference type="CDD" id="cd00118">
    <property type="entry name" value="LysM"/>
    <property type="match status" value="1"/>
</dbReference>
<dbReference type="PROSITE" id="PS51782">
    <property type="entry name" value="LYSM"/>
    <property type="match status" value="1"/>
</dbReference>
<feature type="compositionally biased region" description="Basic and acidic residues" evidence="2">
    <location>
        <begin position="54"/>
        <end position="64"/>
    </location>
</feature>
<keyword evidence="5" id="KW-1185">Reference proteome</keyword>
<dbReference type="RefSeq" id="WP_251594482.1">
    <property type="nucleotide sequence ID" value="NZ_JAMLJI010000004.1"/>
</dbReference>
<proteinExistence type="predicted"/>
<feature type="region of interest" description="Disordered" evidence="2">
    <location>
        <begin position="651"/>
        <end position="698"/>
    </location>
</feature>
<name>A0ABU1GWA9_9GAMM</name>
<dbReference type="InterPro" id="IPR018392">
    <property type="entry name" value="LysM"/>
</dbReference>
<accession>A0ABU1GWA9</accession>
<feature type="coiled-coil region" evidence="1">
    <location>
        <begin position="172"/>
        <end position="235"/>
    </location>
</feature>
<dbReference type="SMART" id="SM00257">
    <property type="entry name" value="LysM"/>
    <property type="match status" value="1"/>
</dbReference>
<feature type="compositionally biased region" description="Polar residues" evidence="2">
    <location>
        <begin position="687"/>
        <end position="698"/>
    </location>
</feature>
<dbReference type="EMBL" id="JARWAO010000004">
    <property type="protein sequence ID" value="MDR5896110.1"/>
    <property type="molecule type" value="Genomic_DNA"/>
</dbReference>
<reference evidence="4 5" key="1">
    <citation type="submission" date="2023-04" db="EMBL/GenBank/DDBJ databases">
        <title>A long-awaited taxogenomic arrangement of the family Halomonadaceae.</title>
        <authorList>
            <person name="De La Haba R."/>
            <person name="Chuvochina M."/>
            <person name="Wittouck S."/>
            <person name="Arahal D.R."/>
            <person name="Sanchez-Porro C."/>
            <person name="Hugenholtz P."/>
            <person name="Ventosa A."/>
        </authorList>
    </citation>
    <scope>NUCLEOTIDE SEQUENCE [LARGE SCALE GENOMIC DNA]</scope>
    <source>
        <strain evidence="4 5">DSM 22428</strain>
    </source>
</reference>
<evidence type="ECO:0000313" key="4">
    <source>
        <dbReference type="EMBL" id="MDR5896110.1"/>
    </source>
</evidence>
<dbReference type="Proteomes" id="UP001269375">
    <property type="component" value="Unassembled WGS sequence"/>
</dbReference>
<protein>
    <submittedName>
        <fullName evidence="4">LysM domain-containing protein</fullName>
    </submittedName>
</protein>
<feature type="region of interest" description="Disordered" evidence="2">
    <location>
        <begin position="54"/>
        <end position="92"/>
    </location>
</feature>
<comment type="caution">
    <text evidence="4">The sequence shown here is derived from an EMBL/GenBank/DDBJ whole genome shotgun (WGS) entry which is preliminary data.</text>
</comment>
<dbReference type="Pfam" id="PF01476">
    <property type="entry name" value="LysM"/>
    <property type="match status" value="1"/>
</dbReference>
<evidence type="ECO:0000259" key="3">
    <source>
        <dbReference type="PROSITE" id="PS51782"/>
    </source>
</evidence>
<organism evidence="4 5">
    <name type="scientific">Larsenimonas suaedae</name>
    <dbReference type="NCBI Taxonomy" id="1851019"/>
    <lineage>
        <taxon>Bacteria</taxon>
        <taxon>Pseudomonadati</taxon>
        <taxon>Pseudomonadota</taxon>
        <taxon>Gammaproteobacteria</taxon>
        <taxon>Oceanospirillales</taxon>
        <taxon>Halomonadaceae</taxon>
        <taxon>Larsenimonas</taxon>
    </lineage>
</organism>
<keyword evidence="1" id="KW-0175">Coiled coil</keyword>
<dbReference type="Gene3D" id="3.10.350.10">
    <property type="entry name" value="LysM domain"/>
    <property type="match status" value="1"/>
</dbReference>
<gene>
    <name evidence="4" type="ORF">QC825_08510</name>
</gene>
<evidence type="ECO:0000313" key="5">
    <source>
        <dbReference type="Proteomes" id="UP001269375"/>
    </source>
</evidence>
<feature type="domain" description="LysM" evidence="3">
    <location>
        <begin position="5"/>
        <end position="50"/>
    </location>
</feature>
<sequence length="1157" mass="127779">MADDTEYTVKDGDDLTHIAEEHGLSVDELAAQNPDIENVDLIYPEQKIRLRERKEIQEAAKQDQSEGSISSPISLQEPGEPPTDSAVAEEPAHGCKPAKFVDVIHITGTSTFYLLPEQASNDLHEAANALTQAAAQSGTARIQALESEAGIISYLLPASEGSFLSESERKQYNQLTYEINDFNSDIDELDRRIESASMEDLPLLAQQKGAIRTKIRRHERTLRNLRKTARTLATENGYTIDGNAFYGPWVDEIKAALEAYKQSRSTLVKFCLEGPAKTYLDTLSRTSGQDFGDLESINGIISAYQELSAACENDKAKSVCVAPMGRINTIRKILDAVQKRYADSIIKLGDLGIAVPELALAGDEGSGTSEFGEFNKTLLELHAISEQLKAKVKDWSIATGRAAPIPMFVFKKEREKYRATKDTLDRQFNAAKARVKNTVPRRTLFWHTDIEDSRYALGYKPTPISLLVKKGYPLREFTSPKLSRPLAHVSLKQLPMTDDEADAIAAALDQDGILPANPRSFDESALGLWLRNRGALAVSIRDEWFNELGFFEASTFIADIKKSHDISCLDGQEGAWGDALERMLFEAQEDNLYRFFDVSAQAQYSRLFGVIDSELNQRIDDRVTALVELPGRNPQTAPSFEFATFEGSVGDASSPAGVERKARNGLQSDTFDPGTVDDDGNRRREWQTAQSSTTEASAKQSFEIKGAFNLAKGEIELGSLELPTRAQARQNPIKVELDNTAHGVIQRDLGAYTLEWNLVAKGLAAVSVQLSESVGISVDPTSGGASLQGIEFAGGASLEGQLYAGVSLALESTHSLNWCPPSDAYEHLPAYAAHKRLTGETQAELDWTSLARATFSGEAGAGAGGSIDFALKLEHGRLIFESKLKAFCGAGVAGKVSVALDLERLDFWMLLINQAMIDNRNKVPAWIHEDAGTFLENIGFAAAAFGIELALLIGHNVQALQDMIDTLRRGDRSGMIAYKIVTDDAHQDEFKHWMIRFMPGALGPLLNLLTSEPASFDPGDGYAHSKDEALVYQQKAMYLCANWLYEAARYGDFDNVCYGFNDFSNPNPAQTLYTEAMFRMNVQGDKARSGYLMDFYDSRDKIKDFMNNNLDRSGYDNLPREAQSVADSYHYLKFYKLFERLAPLESSEMDQYGYGRG</sequence>
<evidence type="ECO:0000256" key="2">
    <source>
        <dbReference type="SAM" id="MobiDB-lite"/>
    </source>
</evidence>
<dbReference type="InterPro" id="IPR036779">
    <property type="entry name" value="LysM_dom_sf"/>
</dbReference>
<evidence type="ECO:0000256" key="1">
    <source>
        <dbReference type="SAM" id="Coils"/>
    </source>
</evidence>
<feature type="compositionally biased region" description="Polar residues" evidence="2">
    <location>
        <begin position="65"/>
        <end position="74"/>
    </location>
</feature>